<dbReference type="SMART" id="SM00388">
    <property type="entry name" value="HisKA"/>
    <property type="match status" value="1"/>
</dbReference>
<dbReference type="CDD" id="cd00075">
    <property type="entry name" value="HATPase"/>
    <property type="match status" value="1"/>
</dbReference>
<dbReference type="InterPro" id="IPR003594">
    <property type="entry name" value="HATPase_dom"/>
</dbReference>
<evidence type="ECO:0000256" key="1">
    <source>
        <dbReference type="ARBA" id="ARBA00000085"/>
    </source>
</evidence>
<dbReference type="EMBL" id="CP035913">
    <property type="protein sequence ID" value="QBE67567.1"/>
    <property type="molecule type" value="Genomic_DNA"/>
</dbReference>
<feature type="compositionally biased region" description="Polar residues" evidence="7">
    <location>
        <begin position="68"/>
        <end position="80"/>
    </location>
</feature>
<keyword evidence="10" id="KW-1185">Reference proteome</keyword>
<evidence type="ECO:0000313" key="10">
    <source>
        <dbReference type="Proteomes" id="UP000290637"/>
    </source>
</evidence>
<dbReference type="InterPro" id="IPR036890">
    <property type="entry name" value="HATPase_C_sf"/>
</dbReference>
<dbReference type="InterPro" id="IPR004358">
    <property type="entry name" value="Sig_transdc_His_kin-like_C"/>
</dbReference>
<dbReference type="Proteomes" id="UP000290637">
    <property type="component" value="Chromosome"/>
</dbReference>
<evidence type="ECO:0000256" key="3">
    <source>
        <dbReference type="ARBA" id="ARBA00022553"/>
    </source>
</evidence>
<keyword evidence="4" id="KW-0808">Transferase</keyword>
<sequence>MNLSKYIITHMEKILVEWEAFAATFGAASDKMSSLELRDHARQILEFVARDIEQDQTSEQTDAKSRGEQPTSASDDSASVTHGRLRYASGFTLLQLIAEYRALRASVLKLWKEDGAAALVENPEDIMRFNEAIDQSLADAAVAYSDKLNETRDMFLAILGHDLRSPLAAMATAGTYLLRPGAFDDRVQQIGVRVKRSAANMNGMVNDLLALARTQLGEGIAIVREECDLLEMGQWAIEDANAAHPRAQFDFHATGELIGAFDQSRLQQLLTNLAINAAQYGAPNTPINVHIVGEPDRVLLRVQNQGQTIPKDVLPTLFTSLVQATEHVSGQRPRSSLGLGLYIAKQIATAHGGDISVTSDDLNGTEFSVQIPR</sequence>
<dbReference type="AlphaFoldDB" id="A0A4P6L7E3"/>
<dbReference type="Pfam" id="PF14361">
    <property type="entry name" value="RsbRD_N"/>
    <property type="match status" value="1"/>
</dbReference>
<dbReference type="Gene3D" id="3.30.565.10">
    <property type="entry name" value="Histidine kinase-like ATPase, C-terminal domain"/>
    <property type="match status" value="1"/>
</dbReference>
<feature type="domain" description="Histidine kinase" evidence="8">
    <location>
        <begin position="158"/>
        <end position="373"/>
    </location>
</feature>
<evidence type="ECO:0000313" key="9">
    <source>
        <dbReference type="EMBL" id="QBE67567.1"/>
    </source>
</evidence>
<dbReference type="CDD" id="cd00082">
    <property type="entry name" value="HisKA"/>
    <property type="match status" value="1"/>
</dbReference>
<dbReference type="GO" id="GO:0000155">
    <property type="term" value="F:phosphorelay sensor kinase activity"/>
    <property type="evidence" value="ECO:0007669"/>
    <property type="project" value="InterPro"/>
</dbReference>
<evidence type="ECO:0000256" key="6">
    <source>
        <dbReference type="ARBA" id="ARBA00023012"/>
    </source>
</evidence>
<protein>
    <recommendedName>
        <fullName evidence="2">histidine kinase</fullName>
        <ecNumber evidence="2">2.7.13.3</ecNumber>
    </recommendedName>
</protein>
<dbReference type="Gene3D" id="1.10.287.130">
    <property type="match status" value="1"/>
</dbReference>
<dbReference type="Pfam" id="PF02518">
    <property type="entry name" value="HATPase_c"/>
    <property type="match status" value="1"/>
</dbReference>
<reference evidence="9 10" key="1">
    <citation type="submission" date="2019-02" db="EMBL/GenBank/DDBJ databases">
        <title>Draft Genome Sequences of Six Type Strains of the Genus Massilia.</title>
        <authorList>
            <person name="Miess H."/>
            <person name="Frediansyhah A."/>
            <person name="Gross H."/>
        </authorList>
    </citation>
    <scope>NUCLEOTIDE SEQUENCE [LARGE SCALE GENOMIC DNA]</scope>
    <source>
        <strain evidence="9 10">DSM 17473</strain>
    </source>
</reference>
<dbReference type="SMART" id="SM00387">
    <property type="entry name" value="HATPase_c"/>
    <property type="match status" value="1"/>
</dbReference>
<keyword evidence="6" id="KW-0902">Two-component regulatory system</keyword>
<dbReference type="SUPFAM" id="SSF55874">
    <property type="entry name" value="ATPase domain of HSP90 chaperone/DNA topoisomerase II/histidine kinase"/>
    <property type="match status" value="1"/>
</dbReference>
<dbReference type="PRINTS" id="PR00344">
    <property type="entry name" value="BCTRLSENSOR"/>
</dbReference>
<evidence type="ECO:0000256" key="7">
    <source>
        <dbReference type="SAM" id="MobiDB-lite"/>
    </source>
</evidence>
<dbReference type="KEGG" id="plue:EWM63_28610"/>
<evidence type="ECO:0000256" key="5">
    <source>
        <dbReference type="ARBA" id="ARBA00022777"/>
    </source>
</evidence>
<dbReference type="InterPro" id="IPR025751">
    <property type="entry name" value="RsbRD_N_dom"/>
</dbReference>
<proteinExistence type="predicted"/>
<keyword evidence="5 9" id="KW-0418">Kinase</keyword>
<accession>A0A4P6L7E3</accession>
<dbReference type="InterPro" id="IPR036097">
    <property type="entry name" value="HisK_dim/P_sf"/>
</dbReference>
<dbReference type="InterPro" id="IPR003661">
    <property type="entry name" value="HisK_dim/P_dom"/>
</dbReference>
<organism evidence="9 10">
    <name type="scientific">Pseudoduganella lutea</name>
    <dbReference type="NCBI Taxonomy" id="321985"/>
    <lineage>
        <taxon>Bacteria</taxon>
        <taxon>Pseudomonadati</taxon>
        <taxon>Pseudomonadota</taxon>
        <taxon>Betaproteobacteria</taxon>
        <taxon>Burkholderiales</taxon>
        <taxon>Oxalobacteraceae</taxon>
        <taxon>Telluria group</taxon>
        <taxon>Pseudoduganella</taxon>
    </lineage>
</organism>
<dbReference type="PANTHER" id="PTHR43711:SF1">
    <property type="entry name" value="HISTIDINE KINASE 1"/>
    <property type="match status" value="1"/>
</dbReference>
<dbReference type="PANTHER" id="PTHR43711">
    <property type="entry name" value="TWO-COMPONENT HISTIDINE KINASE"/>
    <property type="match status" value="1"/>
</dbReference>
<feature type="region of interest" description="Disordered" evidence="7">
    <location>
        <begin position="54"/>
        <end position="80"/>
    </location>
</feature>
<evidence type="ECO:0000256" key="4">
    <source>
        <dbReference type="ARBA" id="ARBA00022679"/>
    </source>
</evidence>
<dbReference type="SUPFAM" id="SSF47384">
    <property type="entry name" value="Homodimeric domain of signal transducing histidine kinase"/>
    <property type="match status" value="1"/>
</dbReference>
<evidence type="ECO:0000259" key="8">
    <source>
        <dbReference type="PROSITE" id="PS50109"/>
    </source>
</evidence>
<gene>
    <name evidence="9" type="ORF">EWM63_28610</name>
</gene>
<dbReference type="InterPro" id="IPR050736">
    <property type="entry name" value="Sensor_HK_Regulatory"/>
</dbReference>
<dbReference type="PROSITE" id="PS50109">
    <property type="entry name" value="HIS_KIN"/>
    <property type="match status" value="1"/>
</dbReference>
<dbReference type="EC" id="2.7.13.3" evidence="2"/>
<dbReference type="InterPro" id="IPR005467">
    <property type="entry name" value="His_kinase_dom"/>
</dbReference>
<comment type="catalytic activity">
    <reaction evidence="1">
        <text>ATP + protein L-histidine = ADP + protein N-phospho-L-histidine.</text>
        <dbReference type="EC" id="2.7.13.3"/>
    </reaction>
</comment>
<keyword evidence="3" id="KW-0597">Phosphoprotein</keyword>
<dbReference type="OrthoDB" id="8807260at2"/>
<name>A0A4P6L7E3_9BURK</name>
<evidence type="ECO:0000256" key="2">
    <source>
        <dbReference type="ARBA" id="ARBA00012438"/>
    </source>
</evidence>
<dbReference type="Pfam" id="PF00512">
    <property type="entry name" value="HisKA"/>
    <property type="match status" value="1"/>
</dbReference>